<sequence length="78" mass="8957">LFNDPTISDVATRQIYDSKAVDYHGHRQILCTNTKWFLNASTSPCEEASKCVVGIHDHDPAHFKFMLKCIYGSIYDYE</sequence>
<feature type="domain" description="BTB" evidence="1">
    <location>
        <begin position="20"/>
        <end position="73"/>
    </location>
</feature>
<dbReference type="SUPFAM" id="SSF54695">
    <property type="entry name" value="POZ domain"/>
    <property type="match status" value="1"/>
</dbReference>
<dbReference type="OrthoDB" id="6359816at2759"/>
<dbReference type="InterPro" id="IPR011333">
    <property type="entry name" value="SKP1/BTB/POZ_sf"/>
</dbReference>
<protein>
    <recommendedName>
        <fullName evidence="1">BTB domain-containing protein</fullName>
    </recommendedName>
</protein>
<accession>A0A6A6E562</accession>
<dbReference type="InterPro" id="IPR000210">
    <property type="entry name" value="BTB/POZ_dom"/>
</dbReference>
<reference evidence="2" key="1">
    <citation type="journal article" date="2020" name="Stud. Mycol.">
        <title>101 Dothideomycetes genomes: a test case for predicting lifestyles and emergence of pathogens.</title>
        <authorList>
            <person name="Haridas S."/>
            <person name="Albert R."/>
            <person name="Binder M."/>
            <person name="Bloem J."/>
            <person name="Labutti K."/>
            <person name="Salamov A."/>
            <person name="Andreopoulos B."/>
            <person name="Baker S."/>
            <person name="Barry K."/>
            <person name="Bills G."/>
            <person name="Bluhm B."/>
            <person name="Cannon C."/>
            <person name="Castanera R."/>
            <person name="Culley D."/>
            <person name="Daum C."/>
            <person name="Ezra D."/>
            <person name="Gonzalez J."/>
            <person name="Henrissat B."/>
            <person name="Kuo A."/>
            <person name="Liang C."/>
            <person name="Lipzen A."/>
            <person name="Lutzoni F."/>
            <person name="Magnuson J."/>
            <person name="Mondo S."/>
            <person name="Nolan M."/>
            <person name="Ohm R."/>
            <person name="Pangilinan J."/>
            <person name="Park H.-J."/>
            <person name="Ramirez L."/>
            <person name="Alfaro M."/>
            <person name="Sun H."/>
            <person name="Tritt A."/>
            <person name="Yoshinaga Y."/>
            <person name="Zwiers L.-H."/>
            <person name="Turgeon B."/>
            <person name="Goodwin S."/>
            <person name="Spatafora J."/>
            <person name="Crous P."/>
            <person name="Grigoriev I."/>
        </authorList>
    </citation>
    <scope>NUCLEOTIDE SEQUENCE</scope>
    <source>
        <strain evidence="2">CBS 207.26</strain>
    </source>
</reference>
<feature type="non-terminal residue" evidence="2">
    <location>
        <position position="1"/>
    </location>
</feature>
<keyword evidence="3" id="KW-1185">Reference proteome</keyword>
<evidence type="ECO:0000313" key="2">
    <source>
        <dbReference type="EMBL" id="KAF2185892.1"/>
    </source>
</evidence>
<dbReference type="AlphaFoldDB" id="A0A6A6E562"/>
<evidence type="ECO:0000313" key="3">
    <source>
        <dbReference type="Proteomes" id="UP000800200"/>
    </source>
</evidence>
<organism evidence="2 3">
    <name type="scientific">Zopfia rhizophila CBS 207.26</name>
    <dbReference type="NCBI Taxonomy" id="1314779"/>
    <lineage>
        <taxon>Eukaryota</taxon>
        <taxon>Fungi</taxon>
        <taxon>Dikarya</taxon>
        <taxon>Ascomycota</taxon>
        <taxon>Pezizomycotina</taxon>
        <taxon>Dothideomycetes</taxon>
        <taxon>Dothideomycetes incertae sedis</taxon>
        <taxon>Zopfiaceae</taxon>
        <taxon>Zopfia</taxon>
    </lineage>
</organism>
<evidence type="ECO:0000259" key="1">
    <source>
        <dbReference type="Pfam" id="PF00651"/>
    </source>
</evidence>
<dbReference type="Proteomes" id="UP000800200">
    <property type="component" value="Unassembled WGS sequence"/>
</dbReference>
<gene>
    <name evidence="2" type="ORF">K469DRAFT_575039</name>
</gene>
<name>A0A6A6E562_9PEZI</name>
<dbReference type="Pfam" id="PF00651">
    <property type="entry name" value="BTB"/>
    <property type="match status" value="1"/>
</dbReference>
<proteinExistence type="predicted"/>
<dbReference type="Gene3D" id="3.30.710.10">
    <property type="entry name" value="Potassium Channel Kv1.1, Chain A"/>
    <property type="match status" value="1"/>
</dbReference>
<dbReference type="EMBL" id="ML994632">
    <property type="protein sequence ID" value="KAF2185892.1"/>
    <property type="molecule type" value="Genomic_DNA"/>
</dbReference>